<dbReference type="PROSITE" id="PS00105">
    <property type="entry name" value="AA_TRANSFER_CLASS_1"/>
    <property type="match status" value="1"/>
</dbReference>
<evidence type="ECO:0000256" key="1">
    <source>
        <dbReference type="ARBA" id="ARBA00001933"/>
    </source>
</evidence>
<dbReference type="Gene3D" id="3.40.640.10">
    <property type="entry name" value="Type I PLP-dependent aspartate aminotransferase-like (Major domain)"/>
    <property type="match status" value="1"/>
</dbReference>
<dbReference type="PRINTS" id="PR00799">
    <property type="entry name" value="TRANSAMINASE"/>
</dbReference>
<dbReference type="GO" id="GO:0005829">
    <property type="term" value="C:cytosol"/>
    <property type="evidence" value="ECO:0007669"/>
    <property type="project" value="TreeGrafter"/>
</dbReference>
<comment type="catalytic activity">
    <reaction evidence="7">
        <text>L-aspartate + 2-oxoglutarate = oxaloacetate + L-glutamate</text>
        <dbReference type="Rhea" id="RHEA:21824"/>
        <dbReference type="ChEBI" id="CHEBI:16452"/>
        <dbReference type="ChEBI" id="CHEBI:16810"/>
        <dbReference type="ChEBI" id="CHEBI:29985"/>
        <dbReference type="ChEBI" id="CHEBI:29991"/>
        <dbReference type="EC" id="2.6.1.1"/>
    </reaction>
</comment>
<evidence type="ECO:0000259" key="8">
    <source>
        <dbReference type="Pfam" id="PF00155"/>
    </source>
</evidence>
<organism evidence="9 10">
    <name type="scientific">Australozyma saopauloensis</name>
    <dbReference type="NCBI Taxonomy" id="291208"/>
    <lineage>
        <taxon>Eukaryota</taxon>
        <taxon>Fungi</taxon>
        <taxon>Dikarya</taxon>
        <taxon>Ascomycota</taxon>
        <taxon>Saccharomycotina</taxon>
        <taxon>Pichiomycetes</taxon>
        <taxon>Metschnikowiaceae</taxon>
        <taxon>Australozyma</taxon>
    </lineage>
</organism>
<sequence length="420" mass="45745">MASYFTEIKQLPPDPLFGLKARYTADPRSDKVDLGIGAYRDNNGKPWILPAVRGAEKKLIESPGYNHEYLGISGYEPFLTAAAEVILGANSRAISESAIVSQQSLSGTGALHLVAVFLNEFFAGNKTVYLSKPTWANHHSVFLSAGLKVDTYPYWDAENKKLDIEGFVSTIQNAPQGSIILLHPCAHNPTGLDPTPAEWNRILDAIAERKHLPIFDSAYQGFASGSLEKDAASIRTAIDSGKISSPIFVCQSFAKNVGMYGERVGALHVILPAGESAESKETLKSAIKSQLNKLTRSEISNPPAYGAKIVATVLTDPESRKQWEEDLVTMSSRIIKMRNELKLKLIGLGTPGTWDHITNQTGMFSFTGLTPDMAERLEKVHGVYLMSSGRASVAGLNDGNVDKVARAFDEVIRFCSKSKL</sequence>
<dbReference type="FunFam" id="3.90.1150.10:FF:000001">
    <property type="entry name" value="Aspartate aminotransferase"/>
    <property type="match status" value="1"/>
</dbReference>
<dbReference type="InterPro" id="IPR015422">
    <property type="entry name" value="PyrdxlP-dep_Trfase_small"/>
</dbReference>
<evidence type="ECO:0000313" key="10">
    <source>
        <dbReference type="Proteomes" id="UP001338582"/>
    </source>
</evidence>
<dbReference type="GO" id="GO:0030170">
    <property type="term" value="F:pyridoxal phosphate binding"/>
    <property type="evidence" value="ECO:0007669"/>
    <property type="project" value="InterPro"/>
</dbReference>
<dbReference type="AlphaFoldDB" id="A0AAX4HAU1"/>
<keyword evidence="10" id="KW-1185">Reference proteome</keyword>
<dbReference type="Pfam" id="PF00155">
    <property type="entry name" value="Aminotran_1_2"/>
    <property type="match status" value="1"/>
</dbReference>
<dbReference type="Gene3D" id="3.90.1150.10">
    <property type="entry name" value="Aspartate Aminotransferase, domain 1"/>
    <property type="match status" value="1"/>
</dbReference>
<accession>A0AAX4HAU1</accession>
<evidence type="ECO:0000256" key="3">
    <source>
        <dbReference type="ARBA" id="ARBA00011738"/>
    </source>
</evidence>
<evidence type="ECO:0000256" key="6">
    <source>
        <dbReference type="ARBA" id="ARBA00022898"/>
    </source>
</evidence>
<dbReference type="InterPro" id="IPR004838">
    <property type="entry name" value="NHTrfase_class1_PyrdxlP-BS"/>
</dbReference>
<comment type="similarity">
    <text evidence="2">Belongs to the class-I pyridoxal-phosphate-dependent aminotransferase family.</text>
</comment>
<gene>
    <name evidence="9" type="ORF">PUMCH_002969</name>
</gene>
<dbReference type="GO" id="GO:0006532">
    <property type="term" value="P:aspartate biosynthetic process"/>
    <property type="evidence" value="ECO:0007669"/>
    <property type="project" value="TreeGrafter"/>
</dbReference>
<evidence type="ECO:0000256" key="5">
    <source>
        <dbReference type="ARBA" id="ARBA00022679"/>
    </source>
</evidence>
<dbReference type="GeneID" id="88174033"/>
<dbReference type="EC" id="2.6.1.1" evidence="7"/>
<dbReference type="RefSeq" id="XP_062878027.1">
    <property type="nucleotide sequence ID" value="XM_063021957.1"/>
</dbReference>
<evidence type="ECO:0000256" key="4">
    <source>
        <dbReference type="ARBA" id="ARBA00022576"/>
    </source>
</evidence>
<dbReference type="InterPro" id="IPR015421">
    <property type="entry name" value="PyrdxlP-dep_Trfase_major"/>
</dbReference>
<dbReference type="PANTHER" id="PTHR11879:SF55">
    <property type="entry name" value="GLUTAMATE OXALOACETATE TRANSAMINASE 1, ISOFORM B"/>
    <property type="match status" value="1"/>
</dbReference>
<dbReference type="PANTHER" id="PTHR11879">
    <property type="entry name" value="ASPARTATE AMINOTRANSFERASE"/>
    <property type="match status" value="1"/>
</dbReference>
<comment type="subunit">
    <text evidence="3 7">Homodimer.</text>
</comment>
<evidence type="ECO:0000256" key="7">
    <source>
        <dbReference type="RuleBase" id="RU000480"/>
    </source>
</evidence>
<dbReference type="CDD" id="cd00609">
    <property type="entry name" value="AAT_like"/>
    <property type="match status" value="1"/>
</dbReference>
<reference evidence="9 10" key="1">
    <citation type="submission" date="2023-10" db="EMBL/GenBank/DDBJ databases">
        <title>Draft Genome Sequence of Candida saopaulonensis from a very Premature Infant with Sepsis.</title>
        <authorList>
            <person name="Ning Y."/>
            <person name="Dai R."/>
            <person name="Xiao M."/>
            <person name="Xu Y."/>
            <person name="Yan Q."/>
            <person name="Zhang L."/>
        </authorList>
    </citation>
    <scope>NUCLEOTIDE SEQUENCE [LARGE SCALE GENOMIC DNA]</scope>
    <source>
        <strain evidence="9 10">19XY460</strain>
    </source>
</reference>
<dbReference type="NCBIfam" id="NF006719">
    <property type="entry name" value="PRK09257.1"/>
    <property type="match status" value="1"/>
</dbReference>
<dbReference type="InterPro" id="IPR015424">
    <property type="entry name" value="PyrdxlP-dep_Trfase"/>
</dbReference>
<dbReference type="KEGG" id="asau:88174033"/>
<dbReference type="Proteomes" id="UP001338582">
    <property type="component" value="Chromosome 3"/>
</dbReference>
<feature type="domain" description="Aminotransferase class I/classII large" evidence="8">
    <location>
        <begin position="30"/>
        <end position="408"/>
    </location>
</feature>
<proteinExistence type="inferred from homology"/>
<name>A0AAX4HAU1_9ASCO</name>
<dbReference type="InterPro" id="IPR000796">
    <property type="entry name" value="Asp_trans"/>
</dbReference>
<keyword evidence="6" id="KW-0663">Pyridoxal phosphate</keyword>
<dbReference type="EMBL" id="CP138896">
    <property type="protein sequence ID" value="WPK25645.1"/>
    <property type="molecule type" value="Genomic_DNA"/>
</dbReference>
<keyword evidence="4 7" id="KW-0032">Aminotransferase</keyword>
<dbReference type="FunFam" id="3.40.640.10:FF:000064">
    <property type="entry name" value="Aspartate aminotransferase"/>
    <property type="match status" value="1"/>
</dbReference>
<evidence type="ECO:0000256" key="2">
    <source>
        <dbReference type="ARBA" id="ARBA00007441"/>
    </source>
</evidence>
<evidence type="ECO:0000313" key="9">
    <source>
        <dbReference type="EMBL" id="WPK25645.1"/>
    </source>
</evidence>
<comment type="cofactor">
    <cofactor evidence="1">
        <name>pyridoxal 5'-phosphate</name>
        <dbReference type="ChEBI" id="CHEBI:597326"/>
    </cofactor>
</comment>
<dbReference type="InterPro" id="IPR004839">
    <property type="entry name" value="Aminotransferase_I/II_large"/>
</dbReference>
<dbReference type="GO" id="GO:0004069">
    <property type="term" value="F:L-aspartate:2-oxoglutarate aminotransferase activity"/>
    <property type="evidence" value="ECO:0007669"/>
    <property type="project" value="UniProtKB-EC"/>
</dbReference>
<dbReference type="SUPFAM" id="SSF53383">
    <property type="entry name" value="PLP-dependent transferases"/>
    <property type="match status" value="1"/>
</dbReference>
<protein>
    <recommendedName>
        <fullName evidence="7">Aspartate aminotransferase</fullName>
        <ecNumber evidence="7">2.6.1.1</ecNumber>
    </recommendedName>
</protein>
<comment type="miscellaneous">
    <text evidence="7">In eukaryotes there are cytoplasmic, mitochondrial and chloroplastic isozymes.</text>
</comment>
<keyword evidence="5 7" id="KW-0808">Transferase</keyword>